<evidence type="ECO:0000313" key="7">
    <source>
        <dbReference type="EMBL" id="OGK24635.1"/>
    </source>
</evidence>
<sequence>GFLMRSSIILFYFIFQSILILLLPFIFIIFIIIIPILFVESLLQKTEVEQKELARLKFIGSHLLNQENYKAVAAWFEDYYLKFIHKNRWWKRSSLFSIPALARDWAVGFTPTLDQYGQDLTSSFYQSKTLTIVDREKEIDEIERSLSKSQDSSVVVVGEEGVGKHTVVVALAKKMFEGRAKSLLMYKRIVWLNMEKILNQETDQQKRENFFEELLLEASEAKNVIVFIDNIDQYISSDRSKIDLTTSFEKLAKTNQLQFLGITTPFYYEKFFLTNERLNRLFTKIDVKEVTPNEAEKILLRLVYSFEERYRLTLPYETIKTAIQKSDFYITAIPFPEKAIDLLDSACVYVSTVILPLAGQAQFSHPEGAVDKKIVTPEIIDKVLSEKTHVPTTLTENIKQKLIHLDFLLKASIVNQPEAVTKLSSALRRSFILMGKRKKPLAGLLFLGPTGVGKTETARAITKIFFGGDAYLLRFDMSNYQSTSDIPKLIGSLDTGNPGLLAKAIRESPFGVLLLDEIEKANKDLLNIFLTVLDEGYFTDGFGKRVDCKNLVIIATSNAGSDFIYTRQQDRTSEVEEERSDGKTSEVNKGLVDYLIEQKIFSPEFLNRFDAVISYNPLDPDSAKQIAQKMVKKISEDVFNIHKVKLNVTNMFLSDLVNKGYDEKFGARNLERLIRDEIEDKIAKLILEGKVKEGETIELT</sequence>
<dbReference type="InterPro" id="IPR003959">
    <property type="entry name" value="ATPase_AAA_core"/>
</dbReference>
<dbReference type="Gene3D" id="3.40.50.300">
    <property type="entry name" value="P-loop containing nucleotide triphosphate hydrolases"/>
    <property type="match status" value="2"/>
</dbReference>
<dbReference type="SMART" id="SM01086">
    <property type="entry name" value="ClpB_D2-small"/>
    <property type="match status" value="1"/>
</dbReference>
<dbReference type="InterPro" id="IPR019489">
    <property type="entry name" value="Clp_ATPase_C"/>
</dbReference>
<dbReference type="GO" id="GO:0016887">
    <property type="term" value="F:ATP hydrolysis activity"/>
    <property type="evidence" value="ECO:0007669"/>
    <property type="project" value="InterPro"/>
</dbReference>
<dbReference type="EMBL" id="MFZO01000031">
    <property type="protein sequence ID" value="OGK24635.1"/>
    <property type="molecule type" value="Genomic_DNA"/>
</dbReference>
<comment type="caution">
    <text evidence="7">The sequence shown here is derived from an EMBL/GenBank/DDBJ whole genome shotgun (WGS) entry which is preliminary data.</text>
</comment>
<dbReference type="InterPro" id="IPR050130">
    <property type="entry name" value="ClpA_ClpB"/>
</dbReference>
<dbReference type="Pfam" id="PF07724">
    <property type="entry name" value="AAA_2"/>
    <property type="match status" value="1"/>
</dbReference>
<dbReference type="GO" id="GO:0034605">
    <property type="term" value="P:cellular response to heat"/>
    <property type="evidence" value="ECO:0007669"/>
    <property type="project" value="TreeGrafter"/>
</dbReference>
<dbReference type="SUPFAM" id="SSF52540">
    <property type="entry name" value="P-loop containing nucleoside triphosphate hydrolases"/>
    <property type="match status" value="2"/>
</dbReference>
<reference evidence="7 8" key="1">
    <citation type="journal article" date="2016" name="Nat. Commun.">
        <title>Thousands of microbial genomes shed light on interconnected biogeochemical processes in an aquifer system.</title>
        <authorList>
            <person name="Anantharaman K."/>
            <person name="Brown C.T."/>
            <person name="Hug L.A."/>
            <person name="Sharon I."/>
            <person name="Castelle C.J."/>
            <person name="Probst A.J."/>
            <person name="Thomas B.C."/>
            <person name="Singh A."/>
            <person name="Wilkins M.J."/>
            <person name="Karaoz U."/>
            <person name="Brodie E.L."/>
            <person name="Williams K.H."/>
            <person name="Hubbard S.S."/>
            <person name="Banfield J.F."/>
        </authorList>
    </citation>
    <scope>NUCLEOTIDE SEQUENCE [LARGE SCALE GENOMIC DNA]</scope>
</reference>
<dbReference type="CDD" id="cd19499">
    <property type="entry name" value="RecA-like_ClpB_Hsp104-like"/>
    <property type="match status" value="1"/>
</dbReference>
<protein>
    <recommendedName>
        <fullName evidence="9">AAA+ ATPase domain-containing protein</fullName>
    </recommendedName>
</protein>
<keyword evidence="1" id="KW-0547">Nucleotide-binding</keyword>
<keyword evidence="4" id="KW-1133">Transmembrane helix</keyword>
<dbReference type="Pfam" id="PF17871">
    <property type="entry name" value="AAA_lid_9"/>
    <property type="match status" value="1"/>
</dbReference>
<evidence type="ECO:0000256" key="1">
    <source>
        <dbReference type="ARBA" id="ARBA00022741"/>
    </source>
</evidence>
<dbReference type="InterPro" id="IPR001270">
    <property type="entry name" value="ClpA/B"/>
</dbReference>
<dbReference type="Pfam" id="PF10431">
    <property type="entry name" value="ClpB_D2-small"/>
    <property type="match status" value="1"/>
</dbReference>
<accession>A0A1F7H0J7</accession>
<feature type="domain" description="AAA+ ATPase" evidence="5">
    <location>
        <begin position="150"/>
        <end position="291"/>
    </location>
</feature>
<evidence type="ECO:0000259" key="5">
    <source>
        <dbReference type="SMART" id="SM00382"/>
    </source>
</evidence>
<feature type="domain" description="Clp ATPase C-terminal" evidence="6">
    <location>
        <begin position="618"/>
        <end position="700"/>
    </location>
</feature>
<keyword evidence="2" id="KW-0067">ATP-binding</keyword>
<dbReference type="Proteomes" id="UP000177913">
    <property type="component" value="Unassembled WGS sequence"/>
</dbReference>
<feature type="transmembrane region" description="Helical" evidence="4">
    <location>
        <begin position="12"/>
        <end position="38"/>
    </location>
</feature>
<proteinExistence type="predicted"/>
<evidence type="ECO:0000313" key="8">
    <source>
        <dbReference type="Proteomes" id="UP000177913"/>
    </source>
</evidence>
<dbReference type="Gene3D" id="1.10.8.60">
    <property type="match status" value="2"/>
</dbReference>
<evidence type="ECO:0000256" key="3">
    <source>
        <dbReference type="ARBA" id="ARBA00023186"/>
    </source>
</evidence>
<gene>
    <name evidence="7" type="ORF">A3C25_01505</name>
</gene>
<dbReference type="PANTHER" id="PTHR11638">
    <property type="entry name" value="ATP-DEPENDENT CLP PROTEASE"/>
    <property type="match status" value="1"/>
</dbReference>
<dbReference type="InterPro" id="IPR027417">
    <property type="entry name" value="P-loop_NTPase"/>
</dbReference>
<feature type="non-terminal residue" evidence="7">
    <location>
        <position position="1"/>
    </location>
</feature>
<evidence type="ECO:0000259" key="6">
    <source>
        <dbReference type="SMART" id="SM01086"/>
    </source>
</evidence>
<dbReference type="InterPro" id="IPR025662">
    <property type="entry name" value="Sigma_54_int_dom_ATP-bd_1"/>
</dbReference>
<dbReference type="GO" id="GO:0005737">
    <property type="term" value="C:cytoplasm"/>
    <property type="evidence" value="ECO:0007669"/>
    <property type="project" value="TreeGrafter"/>
</dbReference>
<organism evidence="7 8">
    <name type="scientific">Candidatus Roizmanbacteria bacterium RIFCSPHIGHO2_02_FULL_38_11</name>
    <dbReference type="NCBI Taxonomy" id="1802039"/>
    <lineage>
        <taxon>Bacteria</taxon>
        <taxon>Candidatus Roizmaniibacteriota</taxon>
    </lineage>
</organism>
<dbReference type="PANTHER" id="PTHR11638:SF175">
    <property type="entry name" value="ATP-DEPENDENT CLP PROTEASE, ATP-BINDING SUBUNIT CLPC"/>
    <property type="match status" value="1"/>
</dbReference>
<dbReference type="AlphaFoldDB" id="A0A1F7H0J7"/>
<dbReference type="PRINTS" id="PR00300">
    <property type="entry name" value="CLPPROTEASEA"/>
</dbReference>
<evidence type="ECO:0000256" key="4">
    <source>
        <dbReference type="SAM" id="Phobius"/>
    </source>
</evidence>
<dbReference type="GO" id="GO:0005524">
    <property type="term" value="F:ATP binding"/>
    <property type="evidence" value="ECO:0007669"/>
    <property type="project" value="UniProtKB-KW"/>
</dbReference>
<dbReference type="InterPro" id="IPR003593">
    <property type="entry name" value="AAA+_ATPase"/>
</dbReference>
<evidence type="ECO:0008006" key="9">
    <source>
        <dbReference type="Google" id="ProtNLM"/>
    </source>
</evidence>
<dbReference type="SMART" id="SM00382">
    <property type="entry name" value="AAA"/>
    <property type="match status" value="2"/>
</dbReference>
<feature type="domain" description="AAA+ ATPase" evidence="5">
    <location>
        <begin position="440"/>
        <end position="581"/>
    </location>
</feature>
<dbReference type="Pfam" id="PF00004">
    <property type="entry name" value="AAA"/>
    <property type="match status" value="1"/>
</dbReference>
<keyword evidence="4" id="KW-0472">Membrane</keyword>
<name>A0A1F7H0J7_9BACT</name>
<dbReference type="PROSITE" id="PS00675">
    <property type="entry name" value="SIGMA54_INTERACT_1"/>
    <property type="match status" value="1"/>
</dbReference>
<dbReference type="InterPro" id="IPR041546">
    <property type="entry name" value="ClpA/ClpB_AAA_lid"/>
</dbReference>
<keyword evidence="3" id="KW-0143">Chaperone</keyword>
<evidence type="ECO:0000256" key="2">
    <source>
        <dbReference type="ARBA" id="ARBA00022840"/>
    </source>
</evidence>
<keyword evidence="4" id="KW-0812">Transmembrane</keyword>